<sequence>MGWFGDLDLAYKYSTVFGALLLLTILAGFCKVLYNRRRLKNHTKAQQAKNVEAGPSDDEQMELNQREKDEGDLFGIRAIEAGFYAGIPQSRPVSRAGSFVGGPTMSSNALIGSLNALKMNTNSMASSVTSLPLAHTSGGYRDSEVLPDSPPRRKGAPTITLGPSEAELNGRINHNAQVDMGLNVPPSPVFNRNPRSPTFNSSDSDDGRNSPSALMPHSGNSRQDYYAPAPPQLPMPEFKDNRDESQPHTSFPSYTERRSSLPKNDPRDVGAGQSRR</sequence>
<feature type="compositionally biased region" description="Basic and acidic residues" evidence="1">
    <location>
        <begin position="237"/>
        <end position="246"/>
    </location>
</feature>
<accession>A0A6G1KQE5</accession>
<evidence type="ECO:0000256" key="1">
    <source>
        <dbReference type="SAM" id="MobiDB-lite"/>
    </source>
</evidence>
<dbReference type="OrthoDB" id="5361354at2759"/>
<feature type="region of interest" description="Disordered" evidence="1">
    <location>
        <begin position="178"/>
        <end position="276"/>
    </location>
</feature>
<dbReference type="AlphaFoldDB" id="A0A6G1KQE5"/>
<evidence type="ECO:0000313" key="4">
    <source>
        <dbReference type="Proteomes" id="UP000799428"/>
    </source>
</evidence>
<evidence type="ECO:0000313" key="3">
    <source>
        <dbReference type="EMBL" id="KAF2714547.1"/>
    </source>
</evidence>
<keyword evidence="2" id="KW-0472">Membrane</keyword>
<keyword evidence="2" id="KW-1133">Transmembrane helix</keyword>
<dbReference type="EMBL" id="MU005764">
    <property type="protein sequence ID" value="KAF2714547.1"/>
    <property type="molecule type" value="Genomic_DNA"/>
</dbReference>
<dbReference type="PANTHER" id="PTHR40623:SF1">
    <property type="match status" value="1"/>
</dbReference>
<protein>
    <submittedName>
        <fullName evidence="3">Uncharacterized protein</fullName>
    </submittedName>
</protein>
<reference evidence="3" key="1">
    <citation type="journal article" date="2020" name="Stud. Mycol.">
        <title>101 Dothideomycetes genomes: a test case for predicting lifestyles and emergence of pathogens.</title>
        <authorList>
            <person name="Haridas S."/>
            <person name="Albert R."/>
            <person name="Binder M."/>
            <person name="Bloem J."/>
            <person name="Labutti K."/>
            <person name="Salamov A."/>
            <person name="Andreopoulos B."/>
            <person name="Baker S."/>
            <person name="Barry K."/>
            <person name="Bills G."/>
            <person name="Bluhm B."/>
            <person name="Cannon C."/>
            <person name="Castanera R."/>
            <person name="Culley D."/>
            <person name="Daum C."/>
            <person name="Ezra D."/>
            <person name="Gonzalez J."/>
            <person name="Henrissat B."/>
            <person name="Kuo A."/>
            <person name="Liang C."/>
            <person name="Lipzen A."/>
            <person name="Lutzoni F."/>
            <person name="Magnuson J."/>
            <person name="Mondo S."/>
            <person name="Nolan M."/>
            <person name="Ohm R."/>
            <person name="Pangilinan J."/>
            <person name="Park H.-J."/>
            <person name="Ramirez L."/>
            <person name="Alfaro M."/>
            <person name="Sun H."/>
            <person name="Tritt A."/>
            <person name="Yoshinaga Y."/>
            <person name="Zwiers L.-H."/>
            <person name="Turgeon B."/>
            <person name="Goodwin S."/>
            <person name="Spatafora J."/>
            <person name="Crous P."/>
            <person name="Grigoriev I."/>
        </authorList>
    </citation>
    <scope>NUCLEOTIDE SEQUENCE</scope>
    <source>
        <strain evidence="3">CBS 279.74</strain>
    </source>
</reference>
<keyword evidence="4" id="KW-1185">Reference proteome</keyword>
<dbReference type="PANTHER" id="PTHR40623">
    <property type="entry name" value="INTEGRAL MEMBRANE PROTEIN"/>
    <property type="match status" value="1"/>
</dbReference>
<feature type="region of interest" description="Disordered" evidence="1">
    <location>
        <begin position="138"/>
        <end position="164"/>
    </location>
</feature>
<feature type="compositionally biased region" description="Polar residues" evidence="1">
    <location>
        <begin position="193"/>
        <end position="202"/>
    </location>
</feature>
<gene>
    <name evidence="3" type="ORF">K504DRAFT_5765</name>
</gene>
<organism evidence="3 4">
    <name type="scientific">Pleomassaria siparia CBS 279.74</name>
    <dbReference type="NCBI Taxonomy" id="1314801"/>
    <lineage>
        <taxon>Eukaryota</taxon>
        <taxon>Fungi</taxon>
        <taxon>Dikarya</taxon>
        <taxon>Ascomycota</taxon>
        <taxon>Pezizomycotina</taxon>
        <taxon>Dothideomycetes</taxon>
        <taxon>Pleosporomycetidae</taxon>
        <taxon>Pleosporales</taxon>
        <taxon>Pleomassariaceae</taxon>
        <taxon>Pleomassaria</taxon>
    </lineage>
</organism>
<feature type="compositionally biased region" description="Basic and acidic residues" evidence="1">
    <location>
        <begin position="255"/>
        <end position="268"/>
    </location>
</feature>
<name>A0A6G1KQE5_9PLEO</name>
<proteinExistence type="predicted"/>
<dbReference type="Proteomes" id="UP000799428">
    <property type="component" value="Unassembled WGS sequence"/>
</dbReference>
<feature type="transmembrane region" description="Helical" evidence="2">
    <location>
        <begin position="13"/>
        <end position="34"/>
    </location>
</feature>
<keyword evidence="2" id="KW-0812">Transmembrane</keyword>
<evidence type="ECO:0000256" key="2">
    <source>
        <dbReference type="SAM" id="Phobius"/>
    </source>
</evidence>